<dbReference type="SUPFAM" id="SSF117289">
    <property type="entry name" value="Nucleoporin domain"/>
    <property type="match status" value="1"/>
</dbReference>
<evidence type="ECO:0000256" key="4">
    <source>
        <dbReference type="SAM" id="MobiDB-lite"/>
    </source>
</evidence>
<feature type="compositionally biased region" description="Polar residues" evidence="4">
    <location>
        <begin position="1274"/>
        <end position="1289"/>
    </location>
</feature>
<gene>
    <name evidence="6" type="ORF">GBAR_LOCUS31671</name>
</gene>
<feature type="region of interest" description="Disordered" evidence="4">
    <location>
        <begin position="1258"/>
        <end position="1289"/>
    </location>
</feature>
<evidence type="ECO:0000313" key="6">
    <source>
        <dbReference type="EMBL" id="CAI8058240.1"/>
    </source>
</evidence>
<feature type="compositionally biased region" description="Polar residues" evidence="4">
    <location>
        <begin position="1151"/>
        <end position="1160"/>
    </location>
</feature>
<dbReference type="InterPro" id="IPR039462">
    <property type="entry name" value="Nup159/Nup146_N"/>
</dbReference>
<feature type="compositionally biased region" description="Polar residues" evidence="4">
    <location>
        <begin position="624"/>
        <end position="657"/>
    </location>
</feature>
<feature type="domain" description="Nucleoporin Nup159/Nup146 N-terminal" evidence="5">
    <location>
        <begin position="65"/>
        <end position="394"/>
    </location>
</feature>
<dbReference type="PANTHER" id="PTHR23193:SF46">
    <property type="entry name" value="NUCLEAR PORE COMPLEX PROTEIN NUP214"/>
    <property type="match status" value="1"/>
</dbReference>
<evidence type="ECO:0000256" key="3">
    <source>
        <dbReference type="ARBA" id="ARBA00023242"/>
    </source>
</evidence>
<feature type="compositionally biased region" description="Low complexity" evidence="4">
    <location>
        <begin position="1776"/>
        <end position="1798"/>
    </location>
</feature>
<dbReference type="InterPro" id="IPR026054">
    <property type="entry name" value="Nucleoporin"/>
</dbReference>
<feature type="region of interest" description="Disordered" evidence="4">
    <location>
        <begin position="1314"/>
        <end position="1348"/>
    </location>
</feature>
<feature type="compositionally biased region" description="Polar residues" evidence="4">
    <location>
        <begin position="564"/>
        <end position="577"/>
    </location>
</feature>
<dbReference type="InterPro" id="IPR015943">
    <property type="entry name" value="WD40/YVTN_repeat-like_dom_sf"/>
</dbReference>
<feature type="compositionally biased region" description="Basic and acidic residues" evidence="4">
    <location>
        <begin position="1066"/>
        <end position="1077"/>
    </location>
</feature>
<feature type="region of interest" description="Disordered" evidence="4">
    <location>
        <begin position="1529"/>
        <end position="1567"/>
    </location>
</feature>
<reference evidence="6" key="1">
    <citation type="submission" date="2023-03" db="EMBL/GenBank/DDBJ databases">
        <authorList>
            <person name="Steffen K."/>
            <person name="Cardenas P."/>
        </authorList>
    </citation>
    <scope>NUCLEOTIDE SEQUENCE</scope>
</reference>
<feature type="non-terminal residue" evidence="6">
    <location>
        <position position="1798"/>
    </location>
</feature>
<feature type="region of interest" description="Disordered" evidence="4">
    <location>
        <begin position="1045"/>
        <end position="1077"/>
    </location>
</feature>
<dbReference type="Pfam" id="PF16755">
    <property type="entry name" value="Beta-prop_NUP159_NUP214"/>
    <property type="match status" value="1"/>
</dbReference>
<comment type="subcellular location">
    <subcellularLocation>
        <location evidence="1">Nucleus</location>
    </subcellularLocation>
</comment>
<dbReference type="PANTHER" id="PTHR23193">
    <property type="entry name" value="NUCLEAR PORE COMPLEX PROTEIN NUP"/>
    <property type="match status" value="1"/>
</dbReference>
<feature type="compositionally biased region" description="Low complexity" evidence="4">
    <location>
        <begin position="476"/>
        <end position="496"/>
    </location>
</feature>
<feature type="region of interest" description="Disordered" evidence="4">
    <location>
        <begin position="476"/>
        <end position="830"/>
    </location>
</feature>
<keyword evidence="3" id="KW-0539">Nucleus</keyword>
<feature type="compositionally biased region" description="Polar residues" evidence="4">
    <location>
        <begin position="704"/>
        <end position="715"/>
    </location>
</feature>
<feature type="compositionally biased region" description="Pro residues" evidence="4">
    <location>
        <begin position="1191"/>
        <end position="1202"/>
    </location>
</feature>
<dbReference type="GO" id="GO:0005643">
    <property type="term" value="C:nuclear pore"/>
    <property type="evidence" value="ECO:0007669"/>
    <property type="project" value="TreeGrafter"/>
</dbReference>
<feature type="region of interest" description="Disordered" evidence="4">
    <location>
        <begin position="1769"/>
        <end position="1798"/>
    </location>
</feature>
<feature type="compositionally biased region" description="Polar residues" evidence="4">
    <location>
        <begin position="1318"/>
        <end position="1346"/>
    </location>
</feature>
<feature type="region of interest" description="Disordered" evidence="4">
    <location>
        <begin position="1151"/>
        <end position="1203"/>
    </location>
</feature>
<organism evidence="6 7">
    <name type="scientific">Geodia barretti</name>
    <name type="common">Barrett's horny sponge</name>
    <dbReference type="NCBI Taxonomy" id="519541"/>
    <lineage>
        <taxon>Eukaryota</taxon>
        <taxon>Metazoa</taxon>
        <taxon>Porifera</taxon>
        <taxon>Demospongiae</taxon>
        <taxon>Heteroscleromorpha</taxon>
        <taxon>Tetractinellida</taxon>
        <taxon>Astrophorina</taxon>
        <taxon>Geodiidae</taxon>
        <taxon>Geodia</taxon>
    </lineage>
</organism>
<feature type="compositionally biased region" description="Low complexity" evidence="4">
    <location>
        <begin position="1108"/>
        <end position="1123"/>
    </location>
</feature>
<name>A0AA35XMQ9_GEOBA</name>
<protein>
    <submittedName>
        <fullName evidence="6">Nuclear pore complex protein Nup214</fullName>
    </submittedName>
</protein>
<dbReference type="Proteomes" id="UP001174909">
    <property type="component" value="Unassembled WGS sequence"/>
</dbReference>
<dbReference type="GO" id="GO:0008139">
    <property type="term" value="F:nuclear localization sequence binding"/>
    <property type="evidence" value="ECO:0007669"/>
    <property type="project" value="TreeGrafter"/>
</dbReference>
<feature type="compositionally biased region" description="Pro residues" evidence="4">
    <location>
        <begin position="1170"/>
        <end position="1182"/>
    </location>
</feature>
<keyword evidence="7" id="KW-1185">Reference proteome</keyword>
<keyword evidence="2" id="KW-0813">Transport</keyword>
<feature type="region of interest" description="Disordered" evidence="4">
    <location>
        <begin position="1097"/>
        <end position="1126"/>
    </location>
</feature>
<dbReference type="Gene3D" id="2.130.10.10">
    <property type="entry name" value="YVTN repeat-like/Quinoprotein amine dehydrogenase"/>
    <property type="match status" value="1"/>
</dbReference>
<dbReference type="GO" id="GO:0017056">
    <property type="term" value="F:structural constituent of nuclear pore"/>
    <property type="evidence" value="ECO:0007669"/>
    <property type="project" value="TreeGrafter"/>
</dbReference>
<evidence type="ECO:0000313" key="7">
    <source>
        <dbReference type="Proteomes" id="UP001174909"/>
    </source>
</evidence>
<feature type="compositionally biased region" description="Low complexity" evidence="4">
    <location>
        <begin position="1531"/>
        <end position="1549"/>
    </location>
</feature>
<comment type="caution">
    <text evidence="6">The sequence shown here is derived from an EMBL/GenBank/DDBJ whole genome shotgun (WGS) entry which is preliminary data.</text>
</comment>
<feature type="compositionally biased region" description="Low complexity" evidence="4">
    <location>
        <begin position="544"/>
        <end position="556"/>
    </location>
</feature>
<evidence type="ECO:0000256" key="1">
    <source>
        <dbReference type="ARBA" id="ARBA00004123"/>
    </source>
</evidence>
<accession>A0AA35XMQ9</accession>
<feature type="compositionally biased region" description="Polar residues" evidence="4">
    <location>
        <begin position="684"/>
        <end position="695"/>
    </location>
</feature>
<dbReference type="GO" id="GO:0006405">
    <property type="term" value="P:RNA export from nucleus"/>
    <property type="evidence" value="ECO:0007669"/>
    <property type="project" value="TreeGrafter"/>
</dbReference>
<evidence type="ECO:0000259" key="5">
    <source>
        <dbReference type="Pfam" id="PF16755"/>
    </source>
</evidence>
<feature type="compositionally biased region" description="Polar residues" evidence="4">
    <location>
        <begin position="509"/>
        <end position="518"/>
    </location>
</feature>
<feature type="compositionally biased region" description="Low complexity" evidence="4">
    <location>
        <begin position="1378"/>
        <end position="1401"/>
    </location>
</feature>
<feature type="compositionally biased region" description="Polar residues" evidence="4">
    <location>
        <begin position="744"/>
        <end position="761"/>
    </location>
</feature>
<proteinExistence type="predicted"/>
<sequence>SGAHQKESTKFAALSSPPASVLQRVERRTWSRMSGPVRDVKDFWFKQLRKVEFGDPGVPGDARVSLLACSSLHGLTFVATRIGLCVFETAVLDEVNKTAGGPQSSHVDASLLKAKEFRTPSLPLHLSLSCDSLTLCLAWRDDSRISLNFFDVRAVVQATSSSLQPFCSIVPNTMQGAGLCGLKWNPTSPDLLAVSLSSGGVYVLEVKEDVKVLASKTDMGATSLCWSPKGKQLALGLKNGSVVQYNHKTSTQKCHACPDAFGGEPQQVADLHWVSTFLFAVVFTPVSGSGAPSSLFLSTPKDGPVAWTNFEDVYYGGSNRSYHFYFTYLSPWNLMMTSSANSMETVVFSQFGSGGADWEQWELDDTGRAEIPLKDGEDTHVAGMGLSLCSTCDVQIDDNLAIPPSPLLLLYSTAGVLCPFWLVHRDQQAAVVTPPTPLPSGPPRLATQPQLQSVAPGTQFTAGAILASSAAPVSSQTLPATPAPTTAFPQQAQSTPFGQTVFRLPPPASGQTPITSSVRPPPPASTIAFSQTPTTGSVRPPAPAGTTPFGQTPTTGSVWPPAPASTTPFGQTPTTGSIRPPAPASTTPFGQTPTTSSIRPPAPAGTIPFGQTPTTGSIRPPAPASTTPFGQTPTTSSIRPPAPASTTPFGQTPTTGSIRPPAPASTTPFGQTPTTGSIRPPAPGSTTPFGQTPTIGSIRPPAPASTTPFGQTATIGSIRPPAPAGTVPFGQTPTTGSIRLPAPASTTPLGPSDTSKRSSLGVTVRPVHPTSQQQPVSAPGTVRPPQPTAHQTLPPVSVTTSAVPHLSPPPLPPSSKASASVRQSKDDSRQLEATFSAHIREEIDRFVMELEDFKESVEGVLGEGWEEGERERGEVAGLGSVRDAVEVREEEEEVERDVQAAVNCVKELAETCDQLRDEVLRGLELSEKARVSVRRRGDMEHALRQKVRPLDPTNTKKLNDIRELFLRVDQKTGEVNGQLDAEIQKRRMDSLRGGRSVLRPPSIQTVYASLRDHNKIIKLQEERAAQVVRDVKRLRFIPMSWTPDQCRLPPPAMPTQRLTEQGGHGGEGRKDGGPQPEKLEKLREYLMNIEKTPVRRVGARPLPSATPSVLSVQSSGRSSPASSIPHYLVSGSKPHLYEKTRSSLAHVSALTPQDSSTYLDSQPTPETSRSPPPSPSPHPPSLSPQSIAPASLPPPSFAPPPSVSFSSGNTISWGVPTTAGGGVVSSGLSGAEGQVNLSSTSKPGDSGSGVVMPFPLSLLSSSSHPPPSSRPVISAQTPAGRSPFASTPLTSQTVAPSLFKPSLAHSPKETALLLGYSGQPSTKPQGTVFSLGSPGQPSTKPFPSSATGGGPVSFSSPFVFGATSQSSILSLSQVAGGPTFSPSTTSSSQLNQSVGSSVSPNPLPSVVSFSQTGVGSSRSSGIGTPTTVTLPAQSFALGFNTSHAVVSTSPSLATLASSKPPVSTVVSSAPPVSTVVSSAPPVSTVVSSAPPVSTVVSSTPPVSTVVSSTTPVSTVVSSKQPLTVTKLPLLSGTPSVPPTVSSTPSQTGVMSTAPLPAGDGDSTPQTTTLTLTNASTTPSVARAVPPATVTSVSLPSGHPQTSTGTDEIEDDMDQADVVSQSLAPVSSVGGGGFFGGLGSLGLGGTPRSSTTANPFGSFTSGVDSTTRVSSAQLFSGTGGLVTSTGVLGGSPIGGLGIGSPGGSGKAPFTLGSQPQFGQGPKFGQGSVFGGGGPSLGGPSLNLGGRFASAAARMEDISFGALAGQGSGGFGSHQDLGFSSGPSFPPSSMSGSSFSGWRQ</sequence>
<evidence type="ECO:0000256" key="2">
    <source>
        <dbReference type="ARBA" id="ARBA00022448"/>
    </source>
</evidence>
<feature type="compositionally biased region" description="Polar residues" evidence="4">
    <location>
        <begin position="664"/>
        <end position="677"/>
    </location>
</feature>
<dbReference type="EMBL" id="CASHTH010004498">
    <property type="protein sequence ID" value="CAI8058240.1"/>
    <property type="molecule type" value="Genomic_DNA"/>
</dbReference>
<feature type="compositionally biased region" description="Polar residues" evidence="4">
    <location>
        <begin position="584"/>
        <end position="598"/>
    </location>
</feature>
<feature type="compositionally biased region" description="Polar residues" evidence="4">
    <location>
        <begin position="527"/>
        <end position="537"/>
    </location>
</feature>
<feature type="region of interest" description="Disordered" evidence="4">
    <location>
        <begin position="1373"/>
        <end position="1401"/>
    </location>
</feature>
<dbReference type="GO" id="GO:0006606">
    <property type="term" value="P:protein import into nucleus"/>
    <property type="evidence" value="ECO:0007669"/>
    <property type="project" value="TreeGrafter"/>
</dbReference>